<proteinExistence type="predicted"/>
<evidence type="ECO:0000313" key="1">
    <source>
        <dbReference type="EMBL" id="OAV94173.1"/>
    </source>
</evidence>
<evidence type="ECO:0000313" key="3">
    <source>
        <dbReference type="Proteomes" id="UP000005240"/>
    </source>
</evidence>
<dbReference type="VEuPathDB" id="FungiDB:PTTG_27044"/>
<dbReference type="EMBL" id="ADAS02000042">
    <property type="protein sequence ID" value="OAV94173.1"/>
    <property type="molecule type" value="Genomic_DNA"/>
</dbReference>
<protein>
    <submittedName>
        <fullName evidence="1 2">Uncharacterized protein</fullName>
    </submittedName>
</protein>
<evidence type="ECO:0000313" key="2">
    <source>
        <dbReference type="EnsemblFungi" id="PTTG_27044-t43_1-p1"/>
    </source>
</evidence>
<keyword evidence="3" id="KW-1185">Reference proteome</keyword>
<name>A0A180GQD5_PUCT1</name>
<dbReference type="AlphaFoldDB" id="A0A180GQD5"/>
<gene>
    <name evidence="1" type="ORF">PTTG_27044</name>
</gene>
<reference evidence="2 3" key="3">
    <citation type="journal article" date="2017" name="G3 (Bethesda)">
        <title>Comparative analysis highlights variable genome content of wheat rusts and divergence of the mating loci.</title>
        <authorList>
            <person name="Cuomo C.A."/>
            <person name="Bakkeren G."/>
            <person name="Khalil H.B."/>
            <person name="Panwar V."/>
            <person name="Joly D."/>
            <person name="Linning R."/>
            <person name="Sakthikumar S."/>
            <person name="Song X."/>
            <person name="Adiconis X."/>
            <person name="Fan L."/>
            <person name="Goldberg J.M."/>
            <person name="Levin J.Z."/>
            <person name="Young S."/>
            <person name="Zeng Q."/>
            <person name="Anikster Y."/>
            <person name="Bruce M."/>
            <person name="Wang M."/>
            <person name="Yin C."/>
            <person name="McCallum B."/>
            <person name="Szabo L.J."/>
            <person name="Hulbert S."/>
            <person name="Chen X."/>
            <person name="Fellers J.P."/>
        </authorList>
    </citation>
    <scope>NUCLEOTIDE SEQUENCE</scope>
    <source>
        <strain evidence="2">isolate 1-1 / race 1 (BBBD)</strain>
        <strain evidence="3">Isolate 1-1 / race 1 (BBBD)</strain>
    </source>
</reference>
<reference evidence="1" key="2">
    <citation type="submission" date="2016-05" db="EMBL/GenBank/DDBJ databases">
        <title>Comparative analysis highlights variable genome content of wheat rusts and divergence of the mating loci.</title>
        <authorList>
            <person name="Cuomo C.A."/>
            <person name="Bakkeren G."/>
            <person name="Szabo L."/>
            <person name="Khalil H."/>
            <person name="Joly D."/>
            <person name="Goldberg J."/>
            <person name="Young S."/>
            <person name="Zeng Q."/>
            <person name="Fellers J."/>
        </authorList>
    </citation>
    <scope>NUCLEOTIDE SEQUENCE [LARGE SCALE GENOMIC DNA]</scope>
    <source>
        <strain evidence="1">1-1 BBBD Race 1</strain>
    </source>
</reference>
<reference evidence="2" key="4">
    <citation type="submission" date="2025-05" db="UniProtKB">
        <authorList>
            <consortium name="EnsemblFungi"/>
        </authorList>
    </citation>
    <scope>IDENTIFICATION</scope>
    <source>
        <strain evidence="2">isolate 1-1 / race 1 (BBBD)</strain>
    </source>
</reference>
<accession>A0A180GQD5</accession>
<dbReference type="EnsemblFungi" id="PTTG_27044-t43_1">
    <property type="protein sequence ID" value="PTTG_27044-t43_1-p1"/>
    <property type="gene ID" value="PTTG_27044"/>
</dbReference>
<reference evidence="1" key="1">
    <citation type="submission" date="2009-11" db="EMBL/GenBank/DDBJ databases">
        <authorList>
            <consortium name="The Broad Institute Genome Sequencing Platform"/>
            <person name="Ward D."/>
            <person name="Feldgarden M."/>
            <person name="Earl A."/>
            <person name="Young S.K."/>
            <person name="Zeng Q."/>
            <person name="Koehrsen M."/>
            <person name="Alvarado L."/>
            <person name="Berlin A."/>
            <person name="Bochicchio J."/>
            <person name="Borenstein D."/>
            <person name="Chapman S.B."/>
            <person name="Chen Z."/>
            <person name="Engels R."/>
            <person name="Freedman E."/>
            <person name="Gellesch M."/>
            <person name="Goldberg J."/>
            <person name="Griggs A."/>
            <person name="Gujja S."/>
            <person name="Heilman E."/>
            <person name="Heiman D."/>
            <person name="Hepburn T."/>
            <person name="Howarth C."/>
            <person name="Jen D."/>
            <person name="Larson L."/>
            <person name="Lewis B."/>
            <person name="Mehta T."/>
            <person name="Park D."/>
            <person name="Pearson M."/>
            <person name="Roberts A."/>
            <person name="Saif S."/>
            <person name="Shea T."/>
            <person name="Shenoy N."/>
            <person name="Sisk P."/>
            <person name="Stolte C."/>
            <person name="Sykes S."/>
            <person name="Thomson T."/>
            <person name="Walk T."/>
            <person name="White J."/>
            <person name="Yandava C."/>
            <person name="Izard J."/>
            <person name="Baranova O.V."/>
            <person name="Blanton J.M."/>
            <person name="Tanner A.C."/>
            <person name="Dewhirst F.E."/>
            <person name="Haas B."/>
            <person name="Nusbaum C."/>
            <person name="Birren B."/>
        </authorList>
    </citation>
    <scope>NUCLEOTIDE SEQUENCE [LARGE SCALE GENOMIC DNA]</scope>
    <source>
        <strain evidence="1">1-1 BBBD Race 1</strain>
    </source>
</reference>
<sequence>MRKSHVYAYNKQICYSSSYTRTDADALRDINLYKPSSYRVYRRAHSPQSLV</sequence>
<dbReference type="Proteomes" id="UP000005240">
    <property type="component" value="Unassembled WGS sequence"/>
</dbReference>
<organism evidence="1">
    <name type="scientific">Puccinia triticina (isolate 1-1 / race 1 (BBBD))</name>
    <name type="common">Brown leaf rust fungus</name>
    <dbReference type="NCBI Taxonomy" id="630390"/>
    <lineage>
        <taxon>Eukaryota</taxon>
        <taxon>Fungi</taxon>
        <taxon>Dikarya</taxon>
        <taxon>Basidiomycota</taxon>
        <taxon>Pucciniomycotina</taxon>
        <taxon>Pucciniomycetes</taxon>
        <taxon>Pucciniales</taxon>
        <taxon>Pucciniaceae</taxon>
        <taxon>Puccinia</taxon>
    </lineage>
</organism>